<dbReference type="EnsemblFungi" id="EJT68716">
    <property type="protein sequence ID" value="EJT68716"/>
    <property type="gene ID" value="GGTG_13718"/>
</dbReference>
<gene>
    <name evidence="2" type="primary">20354176</name>
    <name evidence="1" type="ORF">GGTG_13718</name>
</gene>
<evidence type="ECO:0000313" key="3">
    <source>
        <dbReference type="Proteomes" id="UP000006039"/>
    </source>
</evidence>
<dbReference type="GeneID" id="20354176"/>
<dbReference type="VEuPathDB" id="FungiDB:GGTG_13718"/>
<dbReference type="EMBL" id="GL385433">
    <property type="protein sequence ID" value="EJT68716.1"/>
    <property type="molecule type" value="Genomic_DNA"/>
</dbReference>
<reference evidence="3" key="1">
    <citation type="submission" date="2010-07" db="EMBL/GenBank/DDBJ databases">
        <title>The genome sequence of Gaeumannomyces graminis var. tritici strain R3-111a-1.</title>
        <authorList>
            <consortium name="The Broad Institute Genome Sequencing Platform"/>
            <person name="Ma L.-J."/>
            <person name="Dead R."/>
            <person name="Young S."/>
            <person name="Zeng Q."/>
            <person name="Koehrsen M."/>
            <person name="Alvarado L."/>
            <person name="Berlin A."/>
            <person name="Chapman S.B."/>
            <person name="Chen Z."/>
            <person name="Freedman E."/>
            <person name="Gellesch M."/>
            <person name="Goldberg J."/>
            <person name="Griggs A."/>
            <person name="Gujja S."/>
            <person name="Heilman E.R."/>
            <person name="Heiman D."/>
            <person name="Hepburn T."/>
            <person name="Howarth C."/>
            <person name="Jen D."/>
            <person name="Larson L."/>
            <person name="Mehta T."/>
            <person name="Neiman D."/>
            <person name="Pearson M."/>
            <person name="Roberts A."/>
            <person name="Saif S."/>
            <person name="Shea T."/>
            <person name="Shenoy N."/>
            <person name="Sisk P."/>
            <person name="Stolte C."/>
            <person name="Sykes S."/>
            <person name="Walk T."/>
            <person name="White J."/>
            <person name="Yandava C."/>
            <person name="Haas B."/>
            <person name="Nusbaum C."/>
            <person name="Birren B."/>
        </authorList>
    </citation>
    <scope>NUCLEOTIDE SEQUENCE [LARGE SCALE GENOMIC DNA]</scope>
    <source>
        <strain evidence="3">R3-111a-1</strain>
    </source>
</reference>
<reference evidence="1" key="3">
    <citation type="submission" date="2010-09" db="EMBL/GenBank/DDBJ databases">
        <title>Annotation of Gaeumannomyces graminis var. tritici R3-111a-1.</title>
        <authorList>
            <consortium name="The Broad Institute Genome Sequencing Platform"/>
            <person name="Ma L.-J."/>
            <person name="Dead R."/>
            <person name="Young S.K."/>
            <person name="Zeng Q."/>
            <person name="Gargeya S."/>
            <person name="Fitzgerald M."/>
            <person name="Haas B."/>
            <person name="Abouelleil A."/>
            <person name="Alvarado L."/>
            <person name="Arachchi H.M."/>
            <person name="Berlin A."/>
            <person name="Brown A."/>
            <person name="Chapman S.B."/>
            <person name="Chen Z."/>
            <person name="Dunbar C."/>
            <person name="Freedman E."/>
            <person name="Gearin G."/>
            <person name="Gellesch M."/>
            <person name="Goldberg J."/>
            <person name="Griggs A."/>
            <person name="Gujja S."/>
            <person name="Heiman D."/>
            <person name="Howarth C."/>
            <person name="Larson L."/>
            <person name="Lui A."/>
            <person name="MacDonald P.J.P."/>
            <person name="Mehta T."/>
            <person name="Montmayeur A."/>
            <person name="Murphy C."/>
            <person name="Neiman D."/>
            <person name="Pearson M."/>
            <person name="Priest M."/>
            <person name="Roberts A."/>
            <person name="Saif S."/>
            <person name="Shea T."/>
            <person name="Shenoy N."/>
            <person name="Sisk P."/>
            <person name="Stolte C."/>
            <person name="Sykes S."/>
            <person name="Yandava C."/>
            <person name="Wortman J."/>
            <person name="Nusbaum C."/>
            <person name="Birren B."/>
        </authorList>
    </citation>
    <scope>NUCLEOTIDE SEQUENCE</scope>
    <source>
        <strain evidence="1">R3-111a-1</strain>
    </source>
</reference>
<accession>J3PJN1</accession>
<dbReference type="HOGENOM" id="CLU_2121250_0_0_1"/>
<dbReference type="RefSeq" id="XP_009229899.1">
    <property type="nucleotide sequence ID" value="XM_009231635.1"/>
</dbReference>
<reference evidence="2" key="5">
    <citation type="submission" date="2018-04" db="UniProtKB">
        <authorList>
            <consortium name="EnsemblFungi"/>
        </authorList>
    </citation>
    <scope>IDENTIFICATION</scope>
    <source>
        <strain evidence="2">R3-111a-1</strain>
    </source>
</reference>
<sequence length="114" mass="12529">MPRHGHSTPPVVSAQGDATAHLHYTYAHTYLYRHPALSAKKYPGAAIYCVNIPSHITERRSRLEHFHPCGFLARVPTQPDPIPHAAADVGWWGSPANGSLALLPNWAIPLPRSI</sequence>
<reference evidence="1" key="2">
    <citation type="submission" date="2010-07" db="EMBL/GenBank/DDBJ databases">
        <authorList>
            <consortium name="The Broad Institute Genome Sequencing Platform"/>
            <consortium name="Broad Institute Genome Sequencing Center for Infectious Disease"/>
            <person name="Ma L.-J."/>
            <person name="Dead R."/>
            <person name="Young S."/>
            <person name="Zeng Q."/>
            <person name="Koehrsen M."/>
            <person name="Alvarado L."/>
            <person name="Berlin A."/>
            <person name="Chapman S.B."/>
            <person name="Chen Z."/>
            <person name="Freedman E."/>
            <person name="Gellesch M."/>
            <person name="Goldberg J."/>
            <person name="Griggs A."/>
            <person name="Gujja S."/>
            <person name="Heilman E.R."/>
            <person name="Heiman D."/>
            <person name="Hepburn T."/>
            <person name="Howarth C."/>
            <person name="Jen D."/>
            <person name="Larson L."/>
            <person name="Mehta T."/>
            <person name="Neiman D."/>
            <person name="Pearson M."/>
            <person name="Roberts A."/>
            <person name="Saif S."/>
            <person name="Shea T."/>
            <person name="Shenoy N."/>
            <person name="Sisk P."/>
            <person name="Stolte C."/>
            <person name="Sykes S."/>
            <person name="Walk T."/>
            <person name="White J."/>
            <person name="Yandava C."/>
            <person name="Haas B."/>
            <person name="Nusbaum C."/>
            <person name="Birren B."/>
        </authorList>
    </citation>
    <scope>NUCLEOTIDE SEQUENCE</scope>
    <source>
        <strain evidence="1">R3-111a-1</strain>
    </source>
</reference>
<organism evidence="1">
    <name type="scientific">Gaeumannomyces tritici (strain R3-111a-1)</name>
    <name type="common">Wheat and barley take-all root rot fungus</name>
    <name type="synonym">Gaeumannomyces graminis var. tritici</name>
    <dbReference type="NCBI Taxonomy" id="644352"/>
    <lineage>
        <taxon>Eukaryota</taxon>
        <taxon>Fungi</taxon>
        <taxon>Dikarya</taxon>
        <taxon>Ascomycota</taxon>
        <taxon>Pezizomycotina</taxon>
        <taxon>Sordariomycetes</taxon>
        <taxon>Sordariomycetidae</taxon>
        <taxon>Magnaporthales</taxon>
        <taxon>Magnaporthaceae</taxon>
        <taxon>Gaeumannomyces</taxon>
    </lineage>
</organism>
<reference evidence="2" key="4">
    <citation type="journal article" date="2015" name="G3 (Bethesda)">
        <title>Genome sequences of three phytopathogenic species of the Magnaporthaceae family of fungi.</title>
        <authorList>
            <person name="Okagaki L.H."/>
            <person name="Nunes C.C."/>
            <person name="Sailsbery J."/>
            <person name="Clay B."/>
            <person name="Brown D."/>
            <person name="John T."/>
            <person name="Oh Y."/>
            <person name="Young N."/>
            <person name="Fitzgerald M."/>
            <person name="Haas B.J."/>
            <person name="Zeng Q."/>
            <person name="Young S."/>
            <person name="Adiconis X."/>
            <person name="Fan L."/>
            <person name="Levin J.Z."/>
            <person name="Mitchell T.K."/>
            <person name="Okubara P.A."/>
            <person name="Farman M.L."/>
            <person name="Kohn L.M."/>
            <person name="Birren B."/>
            <person name="Ma L.-J."/>
            <person name="Dean R.A."/>
        </authorList>
    </citation>
    <scope>NUCLEOTIDE SEQUENCE</scope>
    <source>
        <strain evidence="2">R3-111a-1</strain>
    </source>
</reference>
<name>J3PJN1_GAET3</name>
<protein>
    <submittedName>
        <fullName evidence="1 2">Uncharacterized protein</fullName>
    </submittedName>
</protein>
<evidence type="ECO:0000313" key="1">
    <source>
        <dbReference type="EMBL" id="EJT68716.1"/>
    </source>
</evidence>
<evidence type="ECO:0000313" key="2">
    <source>
        <dbReference type="EnsemblFungi" id="EJT68716"/>
    </source>
</evidence>
<dbReference type="Proteomes" id="UP000006039">
    <property type="component" value="Unassembled WGS sequence"/>
</dbReference>
<dbReference type="AlphaFoldDB" id="J3PJN1"/>
<keyword evidence="3" id="KW-1185">Reference proteome</keyword>
<proteinExistence type="predicted"/>